<name>A0A158KVI8_9BURK</name>
<gene>
    <name evidence="1" type="ORF">AWB74_07121</name>
</gene>
<proteinExistence type="predicted"/>
<accession>A0A158KVI8</accession>
<keyword evidence="2" id="KW-1185">Reference proteome</keyword>
<reference evidence="1" key="1">
    <citation type="submission" date="2016-01" db="EMBL/GenBank/DDBJ databases">
        <authorList>
            <person name="Peeters C."/>
        </authorList>
    </citation>
    <scope>NUCLEOTIDE SEQUENCE [LARGE SCALE GENOMIC DNA]</scope>
    <source>
        <strain evidence="1">LMG 29317</strain>
    </source>
</reference>
<organism evidence="1 2">
    <name type="scientific">Caballeronia arvi</name>
    <dbReference type="NCBI Taxonomy" id="1777135"/>
    <lineage>
        <taxon>Bacteria</taxon>
        <taxon>Pseudomonadati</taxon>
        <taxon>Pseudomonadota</taxon>
        <taxon>Betaproteobacteria</taxon>
        <taxon>Burkholderiales</taxon>
        <taxon>Burkholderiaceae</taxon>
        <taxon>Caballeronia</taxon>
    </lineage>
</organism>
<evidence type="ECO:0000313" key="1">
    <source>
        <dbReference type="EMBL" id="SAL84965.1"/>
    </source>
</evidence>
<dbReference type="Proteomes" id="UP000055019">
    <property type="component" value="Unassembled WGS sequence"/>
</dbReference>
<sequence length="66" mass="7594">MHGFADRRAARDDLLARLRRSHDAPEFDRSPAHSSPPVFLRVAYFVVKTEMPPFANWVEEPGWKGT</sequence>
<comment type="caution">
    <text evidence="1">The sequence shown here is derived from an EMBL/GenBank/DDBJ whole genome shotgun (WGS) entry which is preliminary data.</text>
</comment>
<evidence type="ECO:0000313" key="2">
    <source>
        <dbReference type="Proteomes" id="UP000055019"/>
    </source>
</evidence>
<dbReference type="AlphaFoldDB" id="A0A158KVI8"/>
<protein>
    <submittedName>
        <fullName evidence="1">Uncharacterized protein</fullName>
    </submittedName>
</protein>
<dbReference type="EMBL" id="FCOM02000056">
    <property type="protein sequence ID" value="SAL84965.1"/>
    <property type="molecule type" value="Genomic_DNA"/>
</dbReference>